<reference evidence="1" key="1">
    <citation type="submission" date="2021-04" db="EMBL/GenBank/DDBJ databases">
        <authorList>
            <person name="Tunstrom K."/>
        </authorList>
    </citation>
    <scope>NUCLEOTIDE SEQUENCE</scope>
</reference>
<dbReference type="PANTHER" id="PTHR10773:SF19">
    <property type="match status" value="1"/>
</dbReference>
<organism evidence="1 2">
    <name type="scientific">Parnassius apollo</name>
    <name type="common">Apollo butterfly</name>
    <name type="synonym">Papilio apollo</name>
    <dbReference type="NCBI Taxonomy" id="110799"/>
    <lineage>
        <taxon>Eukaryota</taxon>
        <taxon>Metazoa</taxon>
        <taxon>Ecdysozoa</taxon>
        <taxon>Arthropoda</taxon>
        <taxon>Hexapoda</taxon>
        <taxon>Insecta</taxon>
        <taxon>Pterygota</taxon>
        <taxon>Neoptera</taxon>
        <taxon>Endopterygota</taxon>
        <taxon>Lepidoptera</taxon>
        <taxon>Glossata</taxon>
        <taxon>Ditrysia</taxon>
        <taxon>Papilionoidea</taxon>
        <taxon>Papilionidae</taxon>
        <taxon>Parnassiinae</taxon>
        <taxon>Parnassini</taxon>
        <taxon>Parnassius</taxon>
        <taxon>Parnassius</taxon>
    </lineage>
</organism>
<comment type="caution">
    <text evidence="1">The sequence shown here is derived from an EMBL/GenBank/DDBJ whole genome shotgun (WGS) entry which is preliminary data.</text>
</comment>
<protein>
    <submittedName>
        <fullName evidence="1">(apollo) hypothetical protein</fullName>
    </submittedName>
</protein>
<accession>A0A8S3Y611</accession>
<keyword evidence="2" id="KW-1185">Reference proteome</keyword>
<gene>
    <name evidence="1" type="ORF">PAPOLLO_LOCUS25087</name>
</gene>
<dbReference type="AlphaFoldDB" id="A0A8S3Y611"/>
<dbReference type="PANTHER" id="PTHR10773">
    <property type="entry name" value="DNA-DIRECTED RNA POLYMERASES I, II, AND III SUBUNIT RPABC2"/>
    <property type="match status" value="1"/>
</dbReference>
<dbReference type="OrthoDB" id="7393640at2759"/>
<proteinExistence type="predicted"/>
<dbReference type="Proteomes" id="UP000691718">
    <property type="component" value="Unassembled WGS sequence"/>
</dbReference>
<evidence type="ECO:0000313" key="2">
    <source>
        <dbReference type="Proteomes" id="UP000691718"/>
    </source>
</evidence>
<sequence length="273" mass="30939">MDSRARKLVNLAINNDNAAMNENTCDENPFSNPQPSTSGILKQTILDETICDFSSDDSVADPNYSPGSPSLLTQHKQMEIAVPNASVDMHVTPDNEIPEHIGDISLLQQNQPVSCRKKKQENKLKRNLGQSYVTASGKTIGKRQKKEFPNCRNKCQQKISDKQRVLIYQEVWNLGSYDLRAAFISSLITIQEKKTERLRVEYPDKQKCRQHTYKYHFNVNSEKISVCQGWFLKTLSISDNFVKLIGLKKCSSSSGIIKTDKCGKNTPRNKHSE</sequence>
<dbReference type="EMBL" id="CAJQZP010001501">
    <property type="protein sequence ID" value="CAG5051495.1"/>
    <property type="molecule type" value="Genomic_DNA"/>
</dbReference>
<name>A0A8S3Y611_PARAO</name>
<evidence type="ECO:0000313" key="1">
    <source>
        <dbReference type="EMBL" id="CAG5051495.1"/>
    </source>
</evidence>